<feature type="compositionally biased region" description="Basic and acidic residues" evidence="1">
    <location>
        <begin position="132"/>
        <end position="152"/>
    </location>
</feature>
<dbReference type="Proteomes" id="UP001652662">
    <property type="component" value="Chromosome 25"/>
</dbReference>
<evidence type="ECO:0000313" key="3">
    <source>
        <dbReference type="Proteomes" id="UP001652662"/>
    </source>
</evidence>
<organism evidence="3 4">
    <name type="scientific">Equus przewalskii</name>
    <name type="common">Przewalski's horse</name>
    <name type="synonym">Equus caballus przewalskii</name>
    <dbReference type="NCBI Taxonomy" id="9798"/>
    <lineage>
        <taxon>Eukaryota</taxon>
        <taxon>Metazoa</taxon>
        <taxon>Chordata</taxon>
        <taxon>Craniata</taxon>
        <taxon>Vertebrata</taxon>
        <taxon>Euteleostomi</taxon>
        <taxon>Mammalia</taxon>
        <taxon>Eutheria</taxon>
        <taxon>Laurasiatheria</taxon>
        <taxon>Perissodactyla</taxon>
        <taxon>Equidae</taxon>
        <taxon>Equus</taxon>
    </lineage>
</organism>
<dbReference type="InterPro" id="IPR029058">
    <property type="entry name" value="AB_hydrolase_fold"/>
</dbReference>
<proteinExistence type="predicted"/>
<dbReference type="GeneID" id="103543883"/>
<dbReference type="PANTHER" id="PTHR10824:SF6">
    <property type="entry name" value="PEROXISOMAL SUCCINYL-COENZYME A THIOESTERASE"/>
    <property type="match status" value="1"/>
</dbReference>
<evidence type="ECO:0000256" key="1">
    <source>
        <dbReference type="SAM" id="MobiDB-lite"/>
    </source>
</evidence>
<dbReference type="Gene3D" id="3.40.50.1820">
    <property type="entry name" value="alpha/beta hydrolase"/>
    <property type="match status" value="1"/>
</dbReference>
<name>A0ABM4MB67_EQUPR</name>
<keyword evidence="3" id="KW-1185">Reference proteome</keyword>
<protein>
    <submittedName>
        <fullName evidence="4">Uncharacterized protein isoform X2</fullName>
    </submittedName>
</protein>
<gene>
    <name evidence="4" type="primary">LOC103543883</name>
</gene>
<feature type="signal peptide" evidence="2">
    <location>
        <begin position="1"/>
        <end position="17"/>
    </location>
</feature>
<keyword evidence="2" id="KW-0732">Signal</keyword>
<evidence type="ECO:0000256" key="2">
    <source>
        <dbReference type="SAM" id="SignalP"/>
    </source>
</evidence>
<dbReference type="SUPFAM" id="SSF53474">
    <property type="entry name" value="alpha/beta-Hydrolases"/>
    <property type="match status" value="1"/>
</dbReference>
<dbReference type="PANTHER" id="PTHR10824">
    <property type="entry name" value="ACYL-COENZYME A THIOESTERASE-RELATED"/>
    <property type="match status" value="1"/>
</dbReference>
<feature type="region of interest" description="Disordered" evidence="1">
    <location>
        <begin position="122"/>
        <end position="163"/>
    </location>
</feature>
<reference evidence="4" key="1">
    <citation type="submission" date="2025-08" db="UniProtKB">
        <authorList>
            <consortium name="RefSeq"/>
        </authorList>
    </citation>
    <scope>IDENTIFICATION</scope>
    <source>
        <tissue evidence="4">Blood</tissue>
    </source>
</reference>
<feature type="chain" id="PRO_5045902497" evidence="2">
    <location>
        <begin position="18"/>
        <end position="256"/>
    </location>
</feature>
<evidence type="ECO:0000313" key="4">
    <source>
        <dbReference type="RefSeq" id="XP_070449937.1"/>
    </source>
</evidence>
<dbReference type="RefSeq" id="XP_070449937.1">
    <property type="nucleotide sequence ID" value="XM_070593836.1"/>
</dbReference>
<accession>A0ABM4MB67</accession>
<sequence length="256" mass="28280">MFVGIFLLRLRQSLSVARNNSVDIPSIPGNFSLPSTFRELSLHLLKLQFFTGIFFKEICHSFVSSVQISQYCVHLPFIFSRSDSVRAFGSFSCKVCGSKPPVLGQWRCNHQTSMTCGRPCRGTTTTTPNTMDESHKQKVEPRQKVLKEDPVKDSLPQNAESGPGPFPGVIDIFGVGGGLLEYRASLLASHGFATLALAYYDFDDLPTRLDSIHLDYFEEAVSYMLQHTQVLLMFLPVSCPLEGSPEGVTLPSPVPG</sequence>